<dbReference type="EMBL" id="KN823018">
    <property type="protein sequence ID" value="KIO26862.1"/>
    <property type="molecule type" value="Genomic_DNA"/>
</dbReference>
<reference evidence="2 3" key="1">
    <citation type="submission" date="2014-04" db="EMBL/GenBank/DDBJ databases">
        <authorList>
            <consortium name="DOE Joint Genome Institute"/>
            <person name="Kuo A."/>
            <person name="Girlanda M."/>
            <person name="Perotto S."/>
            <person name="Kohler A."/>
            <person name="Nagy L.G."/>
            <person name="Floudas D."/>
            <person name="Copeland A."/>
            <person name="Barry K.W."/>
            <person name="Cichocki N."/>
            <person name="Veneault-Fourrey C."/>
            <person name="LaButti K."/>
            <person name="Lindquist E.A."/>
            <person name="Lipzen A."/>
            <person name="Lundell T."/>
            <person name="Morin E."/>
            <person name="Murat C."/>
            <person name="Sun H."/>
            <person name="Tunlid A."/>
            <person name="Henrissat B."/>
            <person name="Grigoriev I.V."/>
            <person name="Hibbett D.S."/>
            <person name="Martin F."/>
            <person name="Nordberg H.P."/>
            <person name="Cantor M.N."/>
            <person name="Hua S.X."/>
        </authorList>
    </citation>
    <scope>NUCLEOTIDE SEQUENCE [LARGE SCALE GENOMIC DNA]</scope>
    <source>
        <strain evidence="2 3">MUT 4182</strain>
    </source>
</reference>
<reference evidence="3" key="2">
    <citation type="submission" date="2015-01" db="EMBL/GenBank/DDBJ databases">
        <title>Evolutionary Origins and Diversification of the Mycorrhizal Mutualists.</title>
        <authorList>
            <consortium name="DOE Joint Genome Institute"/>
            <consortium name="Mycorrhizal Genomics Consortium"/>
            <person name="Kohler A."/>
            <person name="Kuo A."/>
            <person name="Nagy L.G."/>
            <person name="Floudas D."/>
            <person name="Copeland A."/>
            <person name="Barry K.W."/>
            <person name="Cichocki N."/>
            <person name="Veneault-Fourrey C."/>
            <person name="LaButti K."/>
            <person name="Lindquist E.A."/>
            <person name="Lipzen A."/>
            <person name="Lundell T."/>
            <person name="Morin E."/>
            <person name="Murat C."/>
            <person name="Riley R."/>
            <person name="Ohm R."/>
            <person name="Sun H."/>
            <person name="Tunlid A."/>
            <person name="Henrissat B."/>
            <person name="Grigoriev I.V."/>
            <person name="Hibbett D.S."/>
            <person name="Martin F."/>
        </authorList>
    </citation>
    <scope>NUCLEOTIDE SEQUENCE [LARGE SCALE GENOMIC DNA]</scope>
    <source>
        <strain evidence="3">MUT 4182</strain>
    </source>
</reference>
<keyword evidence="3" id="KW-1185">Reference proteome</keyword>
<organism evidence="2 3">
    <name type="scientific">Tulasnella calospora MUT 4182</name>
    <dbReference type="NCBI Taxonomy" id="1051891"/>
    <lineage>
        <taxon>Eukaryota</taxon>
        <taxon>Fungi</taxon>
        <taxon>Dikarya</taxon>
        <taxon>Basidiomycota</taxon>
        <taxon>Agaricomycotina</taxon>
        <taxon>Agaricomycetes</taxon>
        <taxon>Cantharellales</taxon>
        <taxon>Tulasnellaceae</taxon>
        <taxon>Tulasnella</taxon>
    </lineage>
</organism>
<gene>
    <name evidence="2" type="ORF">M407DRAFT_74026</name>
</gene>
<dbReference type="PROSITE" id="PS50011">
    <property type="entry name" value="PROTEIN_KINASE_DOM"/>
    <property type="match status" value="1"/>
</dbReference>
<accession>A0A0C3LZR2</accession>
<proteinExistence type="predicted"/>
<evidence type="ECO:0000313" key="2">
    <source>
        <dbReference type="EMBL" id="KIO26862.1"/>
    </source>
</evidence>
<dbReference type="OrthoDB" id="5987198at2759"/>
<dbReference type="InterPro" id="IPR000719">
    <property type="entry name" value="Prot_kinase_dom"/>
</dbReference>
<feature type="domain" description="Protein kinase" evidence="1">
    <location>
        <begin position="44"/>
        <end position="343"/>
    </location>
</feature>
<dbReference type="STRING" id="1051891.A0A0C3LZR2"/>
<dbReference type="SUPFAM" id="SSF56112">
    <property type="entry name" value="Protein kinase-like (PK-like)"/>
    <property type="match status" value="1"/>
</dbReference>
<protein>
    <recommendedName>
        <fullName evidence="1">Protein kinase domain-containing protein</fullName>
    </recommendedName>
</protein>
<sequence length="360" mass="41041">MATSPPASEAAQKEWLDSERIWVAKFQFLKDSGYLLRPRYRPEWVPPWTLKPGASRLSYESGIVPSRPELLDAQRMSDGRTVMLKIAPKDSPEIPIGQYLSSSELQRDSRNHSLPLLEVLHDPADAENVILVLPLVRRVDEPPPASIRECCDLIEQTLEGLIFLHEHKIAHRDCAWGNIMMDGRALFPKGWHPQLRATFPDGTEMKNPSPSRTAAGGVRYYFIDFGISSRDQDKVLGIHGQEPAPELSATVPYDPYKLDVYVLGMAYRHLLLEEHTGAEVFLPLINFMSKPKPSDRPTAAESLQRFQELSKTFPSSLLSQRLRPKAFPESTLVRMIRDLHYRIRDFYWSRQKMAPFSPLA</sequence>
<dbReference type="HOGENOM" id="CLU_044121_2_1_1"/>
<dbReference type="Proteomes" id="UP000054248">
    <property type="component" value="Unassembled WGS sequence"/>
</dbReference>
<dbReference type="AlphaFoldDB" id="A0A0C3LZR2"/>
<evidence type="ECO:0000313" key="3">
    <source>
        <dbReference type="Proteomes" id="UP000054248"/>
    </source>
</evidence>
<dbReference type="GO" id="GO:0005524">
    <property type="term" value="F:ATP binding"/>
    <property type="evidence" value="ECO:0007669"/>
    <property type="project" value="InterPro"/>
</dbReference>
<name>A0A0C3LZR2_9AGAM</name>
<dbReference type="Gene3D" id="1.10.510.10">
    <property type="entry name" value="Transferase(Phosphotransferase) domain 1"/>
    <property type="match status" value="1"/>
</dbReference>
<dbReference type="SMART" id="SM00220">
    <property type="entry name" value="S_TKc"/>
    <property type="match status" value="1"/>
</dbReference>
<dbReference type="InterPro" id="IPR011009">
    <property type="entry name" value="Kinase-like_dom_sf"/>
</dbReference>
<evidence type="ECO:0000259" key="1">
    <source>
        <dbReference type="PROSITE" id="PS50011"/>
    </source>
</evidence>
<dbReference type="GO" id="GO:0004672">
    <property type="term" value="F:protein kinase activity"/>
    <property type="evidence" value="ECO:0007669"/>
    <property type="project" value="InterPro"/>
</dbReference>